<protein>
    <submittedName>
        <fullName evidence="1">Uncharacterized protein</fullName>
    </submittedName>
</protein>
<sequence length="126" mass="14046">MIPPDIFIDRKTLQGTKSDILVSAGSGIFMRAERVFGDDTPQDALRRNPIPYLFAGGGFRDENWFNRVSWKVGSVGKSQLLVFSGKRAYGVRAYLGKRLAKSFQRGNKGHQGMGVENLEYRLGGTF</sequence>
<organism evidence="1">
    <name type="scientific">marine sediment metagenome</name>
    <dbReference type="NCBI Taxonomy" id="412755"/>
    <lineage>
        <taxon>unclassified sequences</taxon>
        <taxon>metagenomes</taxon>
        <taxon>ecological metagenomes</taxon>
    </lineage>
</organism>
<comment type="caution">
    <text evidence="1">The sequence shown here is derived from an EMBL/GenBank/DDBJ whole genome shotgun (WGS) entry which is preliminary data.</text>
</comment>
<reference evidence="1" key="1">
    <citation type="journal article" date="2014" name="Front. Microbiol.">
        <title>High frequency of phylogenetically diverse reductive dehalogenase-homologous genes in deep subseafloor sedimentary metagenomes.</title>
        <authorList>
            <person name="Kawai M."/>
            <person name="Futagami T."/>
            <person name="Toyoda A."/>
            <person name="Takaki Y."/>
            <person name="Nishi S."/>
            <person name="Hori S."/>
            <person name="Arai W."/>
            <person name="Tsubouchi T."/>
            <person name="Morono Y."/>
            <person name="Uchiyama I."/>
            <person name="Ito T."/>
            <person name="Fujiyama A."/>
            <person name="Inagaki F."/>
            <person name="Takami H."/>
        </authorList>
    </citation>
    <scope>NUCLEOTIDE SEQUENCE</scope>
    <source>
        <strain evidence="1">Expedition CK06-06</strain>
    </source>
</reference>
<dbReference type="EMBL" id="BARV01036714">
    <property type="protein sequence ID" value="GAI56584.1"/>
    <property type="molecule type" value="Genomic_DNA"/>
</dbReference>
<proteinExistence type="predicted"/>
<dbReference type="AlphaFoldDB" id="X1RM35"/>
<evidence type="ECO:0000313" key="1">
    <source>
        <dbReference type="EMBL" id="GAI56584.1"/>
    </source>
</evidence>
<name>X1RM35_9ZZZZ</name>
<gene>
    <name evidence="1" type="ORF">S06H3_56977</name>
</gene>
<accession>X1RM35</accession>